<evidence type="ECO:0000313" key="2">
    <source>
        <dbReference type="Proteomes" id="UP001566132"/>
    </source>
</evidence>
<evidence type="ECO:0000313" key="1">
    <source>
        <dbReference type="EMBL" id="KAL1509656.1"/>
    </source>
</evidence>
<name>A0ABD1F333_HYPHA</name>
<dbReference type="EMBL" id="JBDJPC010000003">
    <property type="protein sequence ID" value="KAL1509656.1"/>
    <property type="molecule type" value="Genomic_DNA"/>
</dbReference>
<reference evidence="1 2" key="1">
    <citation type="submission" date="2024-05" db="EMBL/GenBank/DDBJ databases">
        <title>Genetic variation in Jamaican populations of the coffee berry borer (Hypothenemus hampei).</title>
        <authorList>
            <person name="Errbii M."/>
            <person name="Myrie A."/>
        </authorList>
    </citation>
    <scope>NUCLEOTIDE SEQUENCE [LARGE SCALE GENOMIC DNA]</scope>
    <source>
        <strain evidence="1">JA-Hopewell-2020-01-JO</strain>
        <tissue evidence="1">Whole body</tissue>
    </source>
</reference>
<keyword evidence="2" id="KW-1185">Reference proteome</keyword>
<organism evidence="1 2">
    <name type="scientific">Hypothenemus hampei</name>
    <name type="common">Coffee berry borer</name>
    <dbReference type="NCBI Taxonomy" id="57062"/>
    <lineage>
        <taxon>Eukaryota</taxon>
        <taxon>Metazoa</taxon>
        <taxon>Ecdysozoa</taxon>
        <taxon>Arthropoda</taxon>
        <taxon>Hexapoda</taxon>
        <taxon>Insecta</taxon>
        <taxon>Pterygota</taxon>
        <taxon>Neoptera</taxon>
        <taxon>Endopterygota</taxon>
        <taxon>Coleoptera</taxon>
        <taxon>Polyphaga</taxon>
        <taxon>Cucujiformia</taxon>
        <taxon>Curculionidae</taxon>
        <taxon>Scolytinae</taxon>
        <taxon>Hypothenemus</taxon>
    </lineage>
</organism>
<gene>
    <name evidence="1" type="ORF">ABEB36_004362</name>
</gene>
<proteinExistence type="predicted"/>
<dbReference type="Proteomes" id="UP001566132">
    <property type="component" value="Unassembled WGS sequence"/>
</dbReference>
<accession>A0ABD1F333</accession>
<comment type="caution">
    <text evidence="1">The sequence shown here is derived from an EMBL/GenBank/DDBJ whole genome shotgun (WGS) entry which is preliminary data.</text>
</comment>
<sequence>MGVFSAHSTRHITTLTAKRKCIDIDLNGIVQDAQPVPRPLQPSIIGRWIKQERLPLQSFQTPNSS</sequence>
<dbReference type="AlphaFoldDB" id="A0ABD1F333"/>
<protein>
    <submittedName>
        <fullName evidence="1">Uncharacterized protein</fullName>
    </submittedName>
</protein>